<evidence type="ECO:0000313" key="4">
    <source>
        <dbReference type="EMBL" id="ASJ23197.1"/>
    </source>
</evidence>
<dbReference type="SUPFAM" id="SSF55073">
    <property type="entry name" value="Nucleotide cyclase"/>
    <property type="match status" value="1"/>
</dbReference>
<keyword evidence="2" id="KW-0812">Transmembrane</keyword>
<name>A0A248LEQ9_9NEIS</name>
<reference evidence="5 7" key="4">
    <citation type="submission" date="2021-10" db="EMBL/GenBank/DDBJ databases">
        <title>Whole-genome sequencing analysis of Laribacter hongkongensis: virulence gene profiles, carbohydrate-active enzyme prediction, and antimicrobial resistance characterization.</title>
        <authorList>
            <person name="Yuan P."/>
            <person name="Zhan Y."/>
            <person name="Chen D."/>
        </authorList>
    </citation>
    <scope>NUCLEOTIDE SEQUENCE [LARGE SCALE GENOMIC DNA]</scope>
    <source>
        <strain evidence="5 7">W67</strain>
    </source>
</reference>
<dbReference type="Proteomes" id="UP001200247">
    <property type="component" value="Unassembled WGS sequence"/>
</dbReference>
<evidence type="ECO:0000313" key="7">
    <source>
        <dbReference type="Proteomes" id="UP001200247"/>
    </source>
</evidence>
<feature type="domain" description="GGDEF" evidence="3">
    <location>
        <begin position="392"/>
        <end position="519"/>
    </location>
</feature>
<keyword evidence="2" id="KW-1133">Transmembrane helix</keyword>
<reference evidence="4" key="1">
    <citation type="journal article" date="2017" name="J. Antimicrob. Chemother.">
        <title>Emergence and genomic analysis of MDR Laribacter hongkongensis strain HLGZ1 from Guangzhou, China.</title>
        <authorList>
            <person name="Wu H.K."/>
            <person name="Chen J.H."/>
            <person name="Yang L."/>
            <person name="Li A.R."/>
            <person name="Su D.H."/>
            <person name="Lin Y.P."/>
            <person name="Chen D.Q."/>
        </authorList>
    </citation>
    <scope>NUCLEOTIDE SEQUENCE</scope>
    <source>
        <strain evidence="4">HLGZ1</strain>
    </source>
</reference>
<proteinExistence type="predicted"/>
<dbReference type="Pfam" id="PF00990">
    <property type="entry name" value="GGDEF"/>
    <property type="match status" value="1"/>
</dbReference>
<keyword evidence="2" id="KW-0472">Membrane</keyword>
<dbReference type="NCBIfam" id="TIGR00254">
    <property type="entry name" value="GGDEF"/>
    <property type="match status" value="1"/>
</dbReference>
<dbReference type="GO" id="GO:1902201">
    <property type="term" value="P:negative regulation of bacterial-type flagellum-dependent cell motility"/>
    <property type="evidence" value="ECO:0007669"/>
    <property type="project" value="TreeGrafter"/>
</dbReference>
<dbReference type="GO" id="GO:0005886">
    <property type="term" value="C:plasma membrane"/>
    <property type="evidence" value="ECO:0007669"/>
    <property type="project" value="TreeGrafter"/>
</dbReference>
<dbReference type="InterPro" id="IPR000160">
    <property type="entry name" value="GGDEF_dom"/>
</dbReference>
<protein>
    <recommendedName>
        <fullName evidence="1">diguanylate cyclase</fullName>
        <ecNumber evidence="1">2.7.7.65</ecNumber>
    </recommendedName>
</protein>
<evidence type="ECO:0000313" key="5">
    <source>
        <dbReference type="EMBL" id="MCG9026893.1"/>
    </source>
</evidence>
<dbReference type="EMBL" id="JAJAXM010000030">
    <property type="protein sequence ID" value="MCG9026893.1"/>
    <property type="molecule type" value="Genomic_DNA"/>
</dbReference>
<evidence type="ECO:0000313" key="6">
    <source>
        <dbReference type="Proteomes" id="UP000197424"/>
    </source>
</evidence>
<dbReference type="PANTHER" id="PTHR45138">
    <property type="entry name" value="REGULATORY COMPONENTS OF SENSORY TRANSDUCTION SYSTEM"/>
    <property type="match status" value="1"/>
</dbReference>
<organism evidence="4 6">
    <name type="scientific">Laribacter hongkongensis</name>
    <dbReference type="NCBI Taxonomy" id="168471"/>
    <lineage>
        <taxon>Bacteria</taxon>
        <taxon>Pseudomonadati</taxon>
        <taxon>Pseudomonadota</taxon>
        <taxon>Betaproteobacteria</taxon>
        <taxon>Neisseriales</taxon>
        <taxon>Aquaspirillaceae</taxon>
        <taxon>Laribacter</taxon>
    </lineage>
</organism>
<dbReference type="Gene3D" id="3.30.70.270">
    <property type="match status" value="1"/>
</dbReference>
<dbReference type="AlphaFoldDB" id="A0A248LEQ9"/>
<dbReference type="Proteomes" id="UP000197424">
    <property type="component" value="Chromosome"/>
</dbReference>
<evidence type="ECO:0000256" key="2">
    <source>
        <dbReference type="SAM" id="Phobius"/>
    </source>
</evidence>
<dbReference type="GO" id="GO:0052621">
    <property type="term" value="F:diguanylate cyclase activity"/>
    <property type="evidence" value="ECO:0007669"/>
    <property type="project" value="UniProtKB-EC"/>
</dbReference>
<dbReference type="InterPro" id="IPR029787">
    <property type="entry name" value="Nucleotide_cyclase"/>
</dbReference>
<evidence type="ECO:0000256" key="1">
    <source>
        <dbReference type="ARBA" id="ARBA00012528"/>
    </source>
</evidence>
<dbReference type="GO" id="GO:0043709">
    <property type="term" value="P:cell adhesion involved in single-species biofilm formation"/>
    <property type="evidence" value="ECO:0007669"/>
    <property type="project" value="TreeGrafter"/>
</dbReference>
<dbReference type="EC" id="2.7.7.65" evidence="1"/>
<reference evidence="6" key="2">
    <citation type="submission" date="2017-06" db="EMBL/GenBank/DDBJ databases">
        <title>Whole genome sequence of Laribacter hongkongensis LHGZ1.</title>
        <authorList>
            <person name="Chen D."/>
            <person name="Wu H."/>
            <person name="Chen J."/>
        </authorList>
    </citation>
    <scope>NUCLEOTIDE SEQUENCE [LARGE SCALE GENOMIC DNA]</scope>
    <source>
        <strain evidence="6">LHGZ1</strain>
    </source>
</reference>
<evidence type="ECO:0000259" key="3">
    <source>
        <dbReference type="PROSITE" id="PS50887"/>
    </source>
</evidence>
<dbReference type="RefSeq" id="WP_161493461.1">
    <property type="nucleotide sequence ID" value="NZ_CP022115.1"/>
</dbReference>
<dbReference type="InterPro" id="IPR050469">
    <property type="entry name" value="Diguanylate_Cyclase"/>
</dbReference>
<dbReference type="EMBL" id="CP022115">
    <property type="protein sequence ID" value="ASJ23197.1"/>
    <property type="molecule type" value="Genomic_DNA"/>
</dbReference>
<gene>
    <name evidence="5" type="ORF">LH440_13480</name>
    <name evidence="4" type="ORF">LHGZ1_0366</name>
</gene>
<dbReference type="Gene3D" id="3.30.450.20">
    <property type="entry name" value="PAS domain"/>
    <property type="match status" value="2"/>
</dbReference>
<dbReference type="CDD" id="cd01949">
    <property type="entry name" value="GGDEF"/>
    <property type="match status" value="1"/>
</dbReference>
<accession>A0A248LEQ9</accession>
<feature type="transmembrane region" description="Helical" evidence="2">
    <location>
        <begin position="289"/>
        <end position="310"/>
    </location>
</feature>
<dbReference type="SMART" id="SM00267">
    <property type="entry name" value="GGDEF"/>
    <property type="match status" value="1"/>
</dbReference>
<dbReference type="PANTHER" id="PTHR45138:SF2">
    <property type="entry name" value="DIGUANYLATE CYCLASE VDCA"/>
    <property type="match status" value="1"/>
</dbReference>
<dbReference type="PROSITE" id="PS50887">
    <property type="entry name" value="GGDEF"/>
    <property type="match status" value="1"/>
</dbReference>
<reference evidence="4" key="3">
    <citation type="submission" date="2017-06" db="EMBL/GenBank/DDBJ databases">
        <authorList>
            <person name="Kim H.J."/>
            <person name="Triplett B.A."/>
        </authorList>
    </citation>
    <scope>NUCLEOTIDE SEQUENCE</scope>
    <source>
        <strain evidence="4">HLGZ1</strain>
    </source>
</reference>
<sequence>MFYSVFRPRSLRALLVAASAVLAVLVIGLACWLALGSLHAQLDERQQRMREQLDAYLLWRVQPLVDRSERQLDLLYRMLDLDQVRRGESPVTMAWRYVSEIKPERHFVFFYNLKHRRLDSFPFWPGDGIFQPETRPWFRVAQGRHDGVQWIGPYTEYTDGRSVVSMVRQVRDRDGSLLGLLVVDFSVDVLRQDLDSALGGSGGNLLSVRTAGGAEVLSSGENPAPDDVRIPSRVSSMLPLPEHAGGLAQALLHGIRSERRVAGPEWVVQVSTSGAQLRAQLWQAFHRSALALICVVLLLGGGFLYLLRVLRHEQAMIRSVLNRLEEYGQLDSTAELSPARRLLFVRENYAVVGRLVERFRLQAHALDYDCLTGALTRHAFNRDLAGCWQSGGDFGLMLFDVDHFKGLNDRFGHPFGDAVLQRIVARLDSLPWPVACYRLGGDEFALVLEPGIGQASFVHAFLRAVAEMEWREVDASVSISIGGVLRHEADSQEALIALADRRLYACKRRGRGCALVSDGVAGTLELP</sequence>
<dbReference type="PROSITE" id="PS51257">
    <property type="entry name" value="PROKAR_LIPOPROTEIN"/>
    <property type="match status" value="1"/>
</dbReference>
<dbReference type="CDD" id="cd18773">
    <property type="entry name" value="PDC1_HK_sensor"/>
    <property type="match status" value="1"/>
</dbReference>
<dbReference type="InterPro" id="IPR043128">
    <property type="entry name" value="Rev_trsase/Diguanyl_cyclase"/>
</dbReference>